<proteinExistence type="predicted"/>
<dbReference type="InterPro" id="IPR044839">
    <property type="entry name" value="NDR1-like"/>
</dbReference>
<dbReference type="InterPro" id="IPR004864">
    <property type="entry name" value="LEA_2"/>
</dbReference>
<gene>
    <name evidence="8" type="ORF">PHAVU_009G029700g</name>
</gene>
<dbReference type="SUPFAM" id="SSF117070">
    <property type="entry name" value="LEA14-like"/>
    <property type="match status" value="1"/>
</dbReference>
<dbReference type="STRING" id="3885.V7AUG5"/>
<evidence type="ECO:0000256" key="3">
    <source>
        <dbReference type="ARBA" id="ARBA00022989"/>
    </source>
</evidence>
<evidence type="ECO:0000256" key="1">
    <source>
        <dbReference type="ARBA" id="ARBA00004167"/>
    </source>
</evidence>
<evidence type="ECO:0000313" key="8">
    <source>
        <dbReference type="EMBL" id="ESW08228.1"/>
    </source>
</evidence>
<dbReference type="OMA" id="PMEIKSW"/>
<dbReference type="EMBL" id="CM002296">
    <property type="protein sequence ID" value="ESW08228.1"/>
    <property type="molecule type" value="Genomic_DNA"/>
</dbReference>
<keyword evidence="9" id="KW-1185">Reference proteome</keyword>
<feature type="compositionally biased region" description="Polar residues" evidence="5">
    <location>
        <begin position="25"/>
        <end position="34"/>
    </location>
</feature>
<dbReference type="GO" id="GO:0098542">
    <property type="term" value="P:defense response to other organism"/>
    <property type="evidence" value="ECO:0007669"/>
    <property type="project" value="InterPro"/>
</dbReference>
<evidence type="ECO:0000313" key="9">
    <source>
        <dbReference type="Proteomes" id="UP000000226"/>
    </source>
</evidence>
<feature type="region of interest" description="Disordered" evidence="5">
    <location>
        <begin position="1"/>
        <end position="34"/>
    </location>
</feature>
<dbReference type="eggNOG" id="ENOG502S13Z">
    <property type="taxonomic scope" value="Eukaryota"/>
</dbReference>
<dbReference type="AlphaFoldDB" id="V7AUG5"/>
<keyword evidence="4 6" id="KW-0472">Membrane</keyword>
<feature type="domain" description="Late embryogenesis abundant protein LEA-2 subgroup" evidence="7">
    <location>
        <begin position="127"/>
        <end position="227"/>
    </location>
</feature>
<dbReference type="Pfam" id="PF03168">
    <property type="entry name" value="LEA_2"/>
    <property type="match status" value="1"/>
</dbReference>
<evidence type="ECO:0000256" key="2">
    <source>
        <dbReference type="ARBA" id="ARBA00022692"/>
    </source>
</evidence>
<dbReference type="Gramene" id="ESW08228">
    <property type="protein sequence ID" value="ESW08228"/>
    <property type="gene ID" value="PHAVU_009G029700g"/>
</dbReference>
<accession>V7AUG5</accession>
<keyword evidence="2 6" id="KW-0812">Transmembrane</keyword>
<evidence type="ECO:0000256" key="5">
    <source>
        <dbReference type="SAM" id="MobiDB-lite"/>
    </source>
</evidence>
<dbReference type="OrthoDB" id="996955at2759"/>
<organism evidence="8 9">
    <name type="scientific">Phaseolus vulgaris</name>
    <name type="common">Kidney bean</name>
    <name type="synonym">French bean</name>
    <dbReference type="NCBI Taxonomy" id="3885"/>
    <lineage>
        <taxon>Eukaryota</taxon>
        <taxon>Viridiplantae</taxon>
        <taxon>Streptophyta</taxon>
        <taxon>Embryophyta</taxon>
        <taxon>Tracheophyta</taxon>
        <taxon>Spermatophyta</taxon>
        <taxon>Magnoliopsida</taxon>
        <taxon>eudicotyledons</taxon>
        <taxon>Gunneridae</taxon>
        <taxon>Pentapetalae</taxon>
        <taxon>rosids</taxon>
        <taxon>fabids</taxon>
        <taxon>Fabales</taxon>
        <taxon>Fabaceae</taxon>
        <taxon>Papilionoideae</taxon>
        <taxon>50 kb inversion clade</taxon>
        <taxon>NPAAA clade</taxon>
        <taxon>indigoferoid/millettioid clade</taxon>
        <taxon>Phaseoleae</taxon>
        <taxon>Phaseolus</taxon>
    </lineage>
</organism>
<comment type="subcellular location">
    <subcellularLocation>
        <location evidence="1">Membrane</location>
        <topology evidence="1">Single-pass membrane protein</topology>
    </subcellularLocation>
</comment>
<keyword evidence="3 6" id="KW-1133">Transmembrane helix</keyword>
<dbReference type="PANTHER" id="PTHR31234:SF68">
    <property type="entry name" value="EXPRESSED PROTEIN"/>
    <property type="match status" value="1"/>
</dbReference>
<name>V7AUG5_PHAVU</name>
<protein>
    <recommendedName>
        <fullName evidence="7">Late embryogenesis abundant protein LEA-2 subgroup domain-containing protein</fullName>
    </recommendedName>
</protein>
<dbReference type="Gene3D" id="2.60.40.1820">
    <property type="match status" value="1"/>
</dbReference>
<evidence type="ECO:0000259" key="7">
    <source>
        <dbReference type="Pfam" id="PF03168"/>
    </source>
</evidence>
<sequence>MEERLSPSPSFSQELRRHKNDETTRLQSSDTDPSTFVVRVPKDQVYRFPNPENAHLAELHKNSPPKKAKTSRCCLCCILLSIVFFFLLILLGGLLGGLFSMFFSPKDPKFSVERFNVAETKPKYDITLKVYNSNSGVGISYKSNSHVTLSQNGKEIANGDYPSLSQDPRDTTSFGVTLKGSTTGLANKALKNTKTKVPLAYSLAINSRARMKMGLLRSRTITFHVSCNIKLDKLPKTTQIVSQQCQTKRH</sequence>
<dbReference type="Proteomes" id="UP000000226">
    <property type="component" value="Chromosome 9"/>
</dbReference>
<dbReference type="PhylomeDB" id="V7AUG5"/>
<evidence type="ECO:0000256" key="6">
    <source>
        <dbReference type="SAM" id="Phobius"/>
    </source>
</evidence>
<evidence type="ECO:0000256" key="4">
    <source>
        <dbReference type="ARBA" id="ARBA00023136"/>
    </source>
</evidence>
<reference evidence="9" key="1">
    <citation type="journal article" date="2014" name="Nat. Genet.">
        <title>A reference genome for common bean and genome-wide analysis of dual domestications.</title>
        <authorList>
            <person name="Schmutz J."/>
            <person name="McClean P.E."/>
            <person name="Mamidi S."/>
            <person name="Wu G.A."/>
            <person name="Cannon S.B."/>
            <person name="Grimwood J."/>
            <person name="Jenkins J."/>
            <person name="Shu S."/>
            <person name="Song Q."/>
            <person name="Chavarro C."/>
            <person name="Torres-Torres M."/>
            <person name="Geffroy V."/>
            <person name="Moghaddam S.M."/>
            <person name="Gao D."/>
            <person name="Abernathy B."/>
            <person name="Barry K."/>
            <person name="Blair M."/>
            <person name="Brick M.A."/>
            <person name="Chovatia M."/>
            <person name="Gepts P."/>
            <person name="Goodstein D.M."/>
            <person name="Gonzales M."/>
            <person name="Hellsten U."/>
            <person name="Hyten D.L."/>
            <person name="Jia G."/>
            <person name="Kelly J.D."/>
            <person name="Kudrna D."/>
            <person name="Lee R."/>
            <person name="Richard M.M."/>
            <person name="Miklas P.N."/>
            <person name="Osorno J.M."/>
            <person name="Rodrigues J."/>
            <person name="Thareau V."/>
            <person name="Urrea C.A."/>
            <person name="Wang M."/>
            <person name="Yu Y."/>
            <person name="Zhang M."/>
            <person name="Wing R.A."/>
            <person name="Cregan P.B."/>
            <person name="Rokhsar D.S."/>
            <person name="Jackson S.A."/>
        </authorList>
    </citation>
    <scope>NUCLEOTIDE SEQUENCE [LARGE SCALE GENOMIC DNA]</scope>
    <source>
        <strain evidence="9">cv. G19833</strain>
    </source>
</reference>
<dbReference type="GO" id="GO:0005886">
    <property type="term" value="C:plasma membrane"/>
    <property type="evidence" value="ECO:0007669"/>
    <property type="project" value="TreeGrafter"/>
</dbReference>
<dbReference type="PANTHER" id="PTHR31234">
    <property type="entry name" value="LATE EMBRYOGENESIS ABUNDANT (LEA) HYDROXYPROLINE-RICH GLYCOPROTEIN FAMILY"/>
    <property type="match status" value="1"/>
</dbReference>
<feature type="transmembrane region" description="Helical" evidence="6">
    <location>
        <begin position="73"/>
        <end position="103"/>
    </location>
</feature>